<reference evidence="2" key="2">
    <citation type="journal article" date="2022" name="Pest Manag. Sci.">
        <title>Glutamicibacter halophytocola-mediated host fitness of potato tuber moth on Solanaceae crops.</title>
        <authorList>
            <person name="Wang W."/>
            <person name="Xiao G."/>
            <person name="Du G."/>
            <person name="Chang L."/>
            <person name="Yang Y."/>
            <person name="Ye J."/>
            <person name="Chen B."/>
        </authorList>
    </citation>
    <scope>NUCLEOTIDE SEQUENCE</scope>
    <source>
        <strain evidence="2">S2</strain>
    </source>
</reference>
<evidence type="ECO:0000313" key="4">
    <source>
        <dbReference type="Proteomes" id="UP001060018"/>
    </source>
</evidence>
<keyword evidence="3" id="KW-1185">Reference proteome</keyword>
<evidence type="ECO:0000313" key="1">
    <source>
        <dbReference type="EMBL" id="QDY66374.1"/>
    </source>
</evidence>
<dbReference type="RefSeq" id="WP_060702656.1">
    <property type="nucleotide sequence ID" value="NZ_CP012750.1"/>
</dbReference>
<organism evidence="2 4">
    <name type="scientific">Glutamicibacter halophytocola</name>
    <dbReference type="NCBI Taxonomy" id="1933880"/>
    <lineage>
        <taxon>Bacteria</taxon>
        <taxon>Bacillati</taxon>
        <taxon>Actinomycetota</taxon>
        <taxon>Actinomycetes</taxon>
        <taxon>Micrococcales</taxon>
        <taxon>Micrococcaceae</taxon>
        <taxon>Glutamicibacter</taxon>
    </lineage>
</organism>
<accession>A0A5B8IKZ5</accession>
<evidence type="ECO:0000313" key="3">
    <source>
        <dbReference type="Proteomes" id="UP000320717"/>
    </source>
</evidence>
<dbReference type="SUPFAM" id="SSF54862">
    <property type="entry name" value="4Fe-4S ferredoxins"/>
    <property type="match status" value="1"/>
</dbReference>
<dbReference type="EMBL" id="CP042260">
    <property type="protein sequence ID" value="QDY66374.1"/>
    <property type="molecule type" value="Genomic_DNA"/>
</dbReference>
<sequence length="82" mass="8958">MSAELNINWTRCQGRGLCLELMADSLDSDPWGYPLPREGQGTDHGKVRVQADQLEAAREAVKMCPLSALSLQEGDSALDGQR</sequence>
<protein>
    <submittedName>
        <fullName evidence="2">Ferredoxin</fullName>
    </submittedName>
</protein>
<dbReference type="EMBL" id="CP102487">
    <property type="protein sequence ID" value="UUX58474.1"/>
    <property type="molecule type" value="Genomic_DNA"/>
</dbReference>
<dbReference type="Proteomes" id="UP000320717">
    <property type="component" value="Chromosome"/>
</dbReference>
<dbReference type="KEGG" id="gar:AOZ07_14665"/>
<name>A0A5B8IKZ5_9MICC</name>
<dbReference type="Proteomes" id="UP001060018">
    <property type="component" value="Chromosome"/>
</dbReference>
<evidence type="ECO:0000313" key="2">
    <source>
        <dbReference type="EMBL" id="UUX58474.1"/>
    </source>
</evidence>
<reference evidence="1 3" key="1">
    <citation type="submission" date="2019-07" db="EMBL/GenBank/DDBJ databases">
        <title>Complete Genome Sequence of drought tolerant Plant Growth-Promoting Rhizobacterium Glutamicibacter halophytocola DR408.</title>
        <authorList>
            <person name="Nishu S.D."/>
            <person name="Lee T.K."/>
        </authorList>
    </citation>
    <scope>NUCLEOTIDE SEQUENCE [LARGE SCALE GENOMIC DNA]</scope>
    <source>
        <strain evidence="1 3">DR408</strain>
    </source>
</reference>
<dbReference type="OrthoDB" id="4741951at2"/>
<gene>
    <name evidence="1" type="ORF">FQA45_08590</name>
    <name evidence="2" type="ORF">NUH22_14405</name>
</gene>
<dbReference type="AlphaFoldDB" id="A0A5B8IKZ5"/>
<dbReference type="Gene3D" id="3.30.70.20">
    <property type="match status" value="1"/>
</dbReference>
<dbReference type="Pfam" id="PF13459">
    <property type="entry name" value="Fer4_15"/>
    <property type="match status" value="1"/>
</dbReference>
<proteinExistence type="predicted"/>